<evidence type="ECO:0000256" key="1">
    <source>
        <dbReference type="SAM" id="MobiDB-lite"/>
    </source>
</evidence>
<comment type="caution">
    <text evidence="2">The sequence shown here is derived from an EMBL/GenBank/DDBJ whole genome shotgun (WGS) entry which is preliminary data.</text>
</comment>
<dbReference type="Proteomes" id="UP000237105">
    <property type="component" value="Unassembled WGS sequence"/>
</dbReference>
<reference evidence="3" key="1">
    <citation type="submission" date="2016-06" db="EMBL/GenBank/DDBJ databases">
        <title>Parallel loss of symbiosis genes in relatives of nitrogen-fixing non-legume Parasponia.</title>
        <authorList>
            <person name="Van Velzen R."/>
            <person name="Holmer R."/>
            <person name="Bu F."/>
            <person name="Rutten L."/>
            <person name="Van Zeijl A."/>
            <person name="Liu W."/>
            <person name="Santuari L."/>
            <person name="Cao Q."/>
            <person name="Sharma T."/>
            <person name="Shen D."/>
            <person name="Roswanjaya Y."/>
            <person name="Wardhani T."/>
            <person name="Kalhor M.S."/>
            <person name="Jansen J."/>
            <person name="Van den Hoogen J."/>
            <person name="Gungor B."/>
            <person name="Hartog M."/>
            <person name="Hontelez J."/>
            <person name="Verver J."/>
            <person name="Yang W.-C."/>
            <person name="Schijlen E."/>
            <person name="Repin R."/>
            <person name="Schilthuizen M."/>
            <person name="Schranz E."/>
            <person name="Heidstra R."/>
            <person name="Miyata K."/>
            <person name="Fedorova E."/>
            <person name="Kohlen W."/>
            <person name="Bisseling T."/>
            <person name="Smit S."/>
            <person name="Geurts R."/>
        </authorList>
    </citation>
    <scope>NUCLEOTIDE SEQUENCE [LARGE SCALE GENOMIC DNA]</scope>
    <source>
        <strain evidence="3">cv. WU1-14</strain>
    </source>
</reference>
<proteinExistence type="predicted"/>
<protein>
    <submittedName>
        <fullName evidence="2">Uncharacterized protein</fullName>
    </submittedName>
</protein>
<dbReference type="AlphaFoldDB" id="A0A2P5DS01"/>
<evidence type="ECO:0000313" key="3">
    <source>
        <dbReference type="Proteomes" id="UP000237105"/>
    </source>
</evidence>
<accession>A0A2P5DS01</accession>
<sequence length="57" mass="6162">MNRAFTTSLGFESGASNESEQLLVQPEEELVAFDARGHSVSNRSSNSGLDDGFGQRK</sequence>
<dbReference type="EMBL" id="JXTB01000020">
    <property type="protein sequence ID" value="PON76049.1"/>
    <property type="molecule type" value="Genomic_DNA"/>
</dbReference>
<feature type="region of interest" description="Disordered" evidence="1">
    <location>
        <begin position="36"/>
        <end position="57"/>
    </location>
</feature>
<gene>
    <name evidence="2" type="ORF">PanWU01x14_037650</name>
</gene>
<organism evidence="2 3">
    <name type="scientific">Parasponia andersonii</name>
    <name type="common">Sponia andersonii</name>
    <dbReference type="NCBI Taxonomy" id="3476"/>
    <lineage>
        <taxon>Eukaryota</taxon>
        <taxon>Viridiplantae</taxon>
        <taxon>Streptophyta</taxon>
        <taxon>Embryophyta</taxon>
        <taxon>Tracheophyta</taxon>
        <taxon>Spermatophyta</taxon>
        <taxon>Magnoliopsida</taxon>
        <taxon>eudicotyledons</taxon>
        <taxon>Gunneridae</taxon>
        <taxon>Pentapetalae</taxon>
        <taxon>rosids</taxon>
        <taxon>fabids</taxon>
        <taxon>Rosales</taxon>
        <taxon>Cannabaceae</taxon>
        <taxon>Parasponia</taxon>
    </lineage>
</organism>
<feature type="compositionally biased region" description="Polar residues" evidence="1">
    <location>
        <begin position="1"/>
        <end position="17"/>
    </location>
</feature>
<feature type="compositionally biased region" description="Polar residues" evidence="1">
    <location>
        <begin position="39"/>
        <end position="48"/>
    </location>
</feature>
<keyword evidence="3" id="KW-1185">Reference proteome</keyword>
<evidence type="ECO:0000313" key="2">
    <source>
        <dbReference type="EMBL" id="PON76049.1"/>
    </source>
</evidence>
<name>A0A2P5DS01_PARAD</name>
<feature type="region of interest" description="Disordered" evidence="1">
    <location>
        <begin position="1"/>
        <end position="22"/>
    </location>
</feature>